<name>A0ABQ5SNH7_9CHLO</name>
<proteinExistence type="predicted"/>
<organism evidence="2 3">
    <name type="scientific">Volvox africanus</name>
    <dbReference type="NCBI Taxonomy" id="51714"/>
    <lineage>
        <taxon>Eukaryota</taxon>
        <taxon>Viridiplantae</taxon>
        <taxon>Chlorophyta</taxon>
        <taxon>core chlorophytes</taxon>
        <taxon>Chlorophyceae</taxon>
        <taxon>CS clade</taxon>
        <taxon>Chlamydomonadales</taxon>
        <taxon>Volvocaceae</taxon>
        <taxon>Volvox</taxon>
    </lineage>
</organism>
<feature type="region of interest" description="Disordered" evidence="1">
    <location>
        <begin position="1"/>
        <end position="26"/>
    </location>
</feature>
<keyword evidence="3" id="KW-1185">Reference proteome</keyword>
<comment type="caution">
    <text evidence="2">The sequence shown here is derived from an EMBL/GenBank/DDBJ whole genome shotgun (WGS) entry which is preliminary data.</text>
</comment>
<gene>
    <name evidence="2" type="ORF">VaNZ11_016150</name>
</gene>
<accession>A0ABQ5SNH7</accession>
<evidence type="ECO:0000256" key="1">
    <source>
        <dbReference type="SAM" id="MobiDB-lite"/>
    </source>
</evidence>
<dbReference type="Proteomes" id="UP001165090">
    <property type="component" value="Unassembled WGS sequence"/>
</dbReference>
<reference evidence="2 3" key="1">
    <citation type="journal article" date="2023" name="IScience">
        <title>Expanded male sex-determining region conserved during the evolution of homothallism in the green alga Volvox.</title>
        <authorList>
            <person name="Yamamoto K."/>
            <person name="Matsuzaki R."/>
            <person name="Mahakham W."/>
            <person name="Heman W."/>
            <person name="Sekimoto H."/>
            <person name="Kawachi M."/>
            <person name="Minakuchi Y."/>
            <person name="Toyoda A."/>
            <person name="Nozaki H."/>
        </authorList>
    </citation>
    <scope>NUCLEOTIDE SEQUENCE [LARGE SCALE GENOMIC DNA]</scope>
    <source>
        <strain evidence="2 3">NIES-4468</strain>
    </source>
</reference>
<evidence type="ECO:0000313" key="2">
    <source>
        <dbReference type="EMBL" id="GLI71033.1"/>
    </source>
</evidence>
<protein>
    <submittedName>
        <fullName evidence="2">Uncharacterized protein</fullName>
    </submittedName>
</protein>
<evidence type="ECO:0000313" key="3">
    <source>
        <dbReference type="Proteomes" id="UP001165090"/>
    </source>
</evidence>
<feature type="compositionally biased region" description="Basic and acidic residues" evidence="1">
    <location>
        <begin position="1"/>
        <end position="10"/>
    </location>
</feature>
<sequence>MQADTSDRNEQQSAREGLHQDDISPSNGVKRLLCAEPLETSPARPLRKTLSLGLFVSWHTMGSKSRHNCLNLKRVPGVDDLQGLARDLMTRAFSSDSMPPHLSSAASRNYYHFTPEQECLSLPSDVARTHLKLVVTFDGWEYVVYERKLRTEASQPDESGETPLLVTVVEFESTALVIGHLGIRVQLVSYPTVSIRKDFLDDIDFRLRADPENFQGILS</sequence>
<dbReference type="EMBL" id="BSDZ01000101">
    <property type="protein sequence ID" value="GLI71033.1"/>
    <property type="molecule type" value="Genomic_DNA"/>
</dbReference>